<sequence>MLTAQFLFALSSSIAILLDFLIDSVRPSSLLSLATASIAFDGSQEDVKKVGASQMYDSSAITCHFTLSHLFLVQHGRPITAPKLVYEYRLAGSFIVFRCDR</sequence>
<dbReference type="AlphaFoldDB" id="A0AA36DRZ7"/>
<proteinExistence type="predicted"/>
<evidence type="ECO:0000313" key="3">
    <source>
        <dbReference type="Proteomes" id="UP001176961"/>
    </source>
</evidence>
<accession>A0AA36DRZ7</accession>
<protein>
    <recommendedName>
        <fullName evidence="4">Secreted protein</fullName>
    </recommendedName>
</protein>
<organism evidence="2 3">
    <name type="scientific">Cylicocyclus nassatus</name>
    <name type="common">Nematode worm</name>
    <dbReference type="NCBI Taxonomy" id="53992"/>
    <lineage>
        <taxon>Eukaryota</taxon>
        <taxon>Metazoa</taxon>
        <taxon>Ecdysozoa</taxon>
        <taxon>Nematoda</taxon>
        <taxon>Chromadorea</taxon>
        <taxon>Rhabditida</taxon>
        <taxon>Rhabditina</taxon>
        <taxon>Rhabditomorpha</taxon>
        <taxon>Strongyloidea</taxon>
        <taxon>Strongylidae</taxon>
        <taxon>Cylicocyclus</taxon>
    </lineage>
</organism>
<keyword evidence="1" id="KW-0732">Signal</keyword>
<comment type="caution">
    <text evidence="2">The sequence shown here is derived from an EMBL/GenBank/DDBJ whole genome shotgun (WGS) entry which is preliminary data.</text>
</comment>
<dbReference type="Proteomes" id="UP001176961">
    <property type="component" value="Unassembled WGS sequence"/>
</dbReference>
<name>A0AA36DRZ7_CYLNA</name>
<keyword evidence="3" id="KW-1185">Reference proteome</keyword>
<gene>
    <name evidence="2" type="ORF">CYNAS_LOCUS4098</name>
</gene>
<feature type="chain" id="PRO_5041386871" description="Secreted protein" evidence="1">
    <location>
        <begin position="28"/>
        <end position="101"/>
    </location>
</feature>
<evidence type="ECO:0000256" key="1">
    <source>
        <dbReference type="SAM" id="SignalP"/>
    </source>
</evidence>
<dbReference type="EMBL" id="CATQJL010000001">
    <property type="protein sequence ID" value="CAJ0592115.1"/>
    <property type="molecule type" value="Genomic_DNA"/>
</dbReference>
<feature type="signal peptide" evidence="1">
    <location>
        <begin position="1"/>
        <end position="27"/>
    </location>
</feature>
<evidence type="ECO:0008006" key="4">
    <source>
        <dbReference type="Google" id="ProtNLM"/>
    </source>
</evidence>
<evidence type="ECO:0000313" key="2">
    <source>
        <dbReference type="EMBL" id="CAJ0592115.1"/>
    </source>
</evidence>
<reference evidence="2" key="1">
    <citation type="submission" date="2023-07" db="EMBL/GenBank/DDBJ databases">
        <authorList>
            <consortium name="CYATHOMIX"/>
        </authorList>
    </citation>
    <scope>NUCLEOTIDE SEQUENCE</scope>
    <source>
        <strain evidence="2">N/A</strain>
    </source>
</reference>